<dbReference type="InterPro" id="IPR049481">
    <property type="entry name" value="SMN_G2-BD"/>
</dbReference>
<name>A0AAD9KR53_RIDPI</name>
<dbReference type="GO" id="GO:0006397">
    <property type="term" value="P:mRNA processing"/>
    <property type="evidence" value="ECO:0007669"/>
    <property type="project" value="UniProtKB-KW"/>
</dbReference>
<dbReference type="Gene3D" id="2.30.30.140">
    <property type="match status" value="1"/>
</dbReference>
<keyword evidence="4" id="KW-0963">Cytoplasm</keyword>
<feature type="domain" description="Tudor" evidence="10">
    <location>
        <begin position="74"/>
        <end position="134"/>
    </location>
</feature>
<evidence type="ECO:0000256" key="5">
    <source>
        <dbReference type="ARBA" id="ARBA00022664"/>
    </source>
</evidence>
<evidence type="ECO:0000256" key="8">
    <source>
        <dbReference type="ARBA" id="ARBA00034695"/>
    </source>
</evidence>
<dbReference type="AlphaFoldDB" id="A0AAD9KR53"/>
<dbReference type="InterPro" id="IPR047313">
    <property type="entry name" value="SMN_C"/>
</dbReference>
<proteinExistence type="inferred from homology"/>
<dbReference type="Pfam" id="PF20635">
    <property type="entry name" value="SMN_YG-box"/>
    <property type="match status" value="1"/>
</dbReference>
<feature type="compositionally biased region" description="Basic residues" evidence="9">
    <location>
        <begin position="53"/>
        <end position="66"/>
    </location>
</feature>
<evidence type="ECO:0000256" key="3">
    <source>
        <dbReference type="ARBA" id="ARBA00005371"/>
    </source>
</evidence>
<sequence length="290" mass="32032">MGNIKKDDDGDDIWDDTALIKAYDSAIKAMKTKIGGVCDTEPTVSNNQEESKKKQHKKKWKTRKGLAQRQTHPQWKIGDTCTARFSEDGQMYDAVILSINKPDQTCLVQYVDYGNEETQALSALLQVASLHGKSNCRLPNDSHVASDNDSMDMSPRGAMSPRGSSPRSTPSPCPSRGRSSLRGTPRPRFPGGRGGHSPFNAWSNPPAMPPFMPPMMGAPFSMPTWPGPPTPPRMPQMPPPPPPPMVDEDMMESDSEALYSMLIAWYMSGYHTGYYQGLKQGRKQGKTDKT</sequence>
<evidence type="ECO:0000256" key="4">
    <source>
        <dbReference type="ARBA" id="ARBA00022490"/>
    </source>
</evidence>
<evidence type="ECO:0000313" key="12">
    <source>
        <dbReference type="Proteomes" id="UP001209878"/>
    </source>
</evidence>
<evidence type="ECO:0000256" key="1">
    <source>
        <dbReference type="ARBA" id="ARBA00004216"/>
    </source>
</evidence>
<dbReference type="InterPro" id="IPR047298">
    <property type="entry name" value="Tudor_SMN_eumet"/>
</dbReference>
<dbReference type="InterPro" id="IPR010304">
    <property type="entry name" value="SMN_Tudor"/>
</dbReference>
<dbReference type="InterPro" id="IPR040424">
    <property type="entry name" value="Smn1"/>
</dbReference>
<dbReference type="PANTHER" id="PTHR39267">
    <property type="entry name" value="SURVIVAL MOTOR NEURON-LIKE PROTEIN 1"/>
    <property type="match status" value="1"/>
</dbReference>
<dbReference type="Proteomes" id="UP001209878">
    <property type="component" value="Unassembled WGS sequence"/>
</dbReference>
<keyword evidence="6" id="KW-0508">mRNA splicing</keyword>
<dbReference type="GO" id="GO:0015030">
    <property type="term" value="C:Cajal body"/>
    <property type="evidence" value="ECO:0007669"/>
    <property type="project" value="UniProtKB-SubCell"/>
</dbReference>
<dbReference type="PROSITE" id="PS50304">
    <property type="entry name" value="TUDOR"/>
    <property type="match status" value="1"/>
</dbReference>
<dbReference type="GO" id="GO:0030018">
    <property type="term" value="C:Z disc"/>
    <property type="evidence" value="ECO:0007669"/>
    <property type="project" value="UniProtKB-SubCell"/>
</dbReference>
<dbReference type="CDD" id="cd20398">
    <property type="entry name" value="Tudor_SMN"/>
    <property type="match status" value="1"/>
</dbReference>
<evidence type="ECO:0000256" key="7">
    <source>
        <dbReference type="ARBA" id="ARBA00023242"/>
    </source>
</evidence>
<evidence type="ECO:0000313" key="11">
    <source>
        <dbReference type="EMBL" id="KAK2175986.1"/>
    </source>
</evidence>
<protein>
    <recommendedName>
        <fullName evidence="10">Tudor domain-containing protein</fullName>
    </recommendedName>
</protein>
<dbReference type="Pfam" id="PF06003">
    <property type="entry name" value="SMN_Tudor"/>
    <property type="match status" value="1"/>
</dbReference>
<accession>A0AAD9KR53</accession>
<feature type="region of interest" description="Disordered" evidence="9">
    <location>
        <begin position="38"/>
        <end position="72"/>
    </location>
</feature>
<organism evidence="11 12">
    <name type="scientific">Ridgeia piscesae</name>
    <name type="common">Tubeworm</name>
    <dbReference type="NCBI Taxonomy" id="27915"/>
    <lineage>
        <taxon>Eukaryota</taxon>
        <taxon>Metazoa</taxon>
        <taxon>Spiralia</taxon>
        <taxon>Lophotrochozoa</taxon>
        <taxon>Annelida</taxon>
        <taxon>Polychaeta</taxon>
        <taxon>Sedentaria</taxon>
        <taxon>Canalipalpata</taxon>
        <taxon>Sabellida</taxon>
        <taxon>Siboglinidae</taxon>
        <taxon>Ridgeia</taxon>
    </lineage>
</organism>
<feature type="compositionally biased region" description="Low complexity" evidence="9">
    <location>
        <begin position="160"/>
        <end position="190"/>
    </location>
</feature>
<keyword evidence="12" id="KW-1185">Reference proteome</keyword>
<dbReference type="EMBL" id="JAODUO010000693">
    <property type="protein sequence ID" value="KAK2175986.1"/>
    <property type="molecule type" value="Genomic_DNA"/>
</dbReference>
<dbReference type="GO" id="GO:0008380">
    <property type="term" value="P:RNA splicing"/>
    <property type="evidence" value="ECO:0007669"/>
    <property type="project" value="UniProtKB-KW"/>
</dbReference>
<dbReference type="Pfam" id="PF20636">
    <property type="entry name" value="SMN_G2-BD"/>
    <property type="match status" value="1"/>
</dbReference>
<reference evidence="11" key="1">
    <citation type="journal article" date="2023" name="Mol. Biol. Evol.">
        <title>Third-Generation Sequencing Reveals the Adaptive Role of the Epigenome in Three Deep-Sea Polychaetes.</title>
        <authorList>
            <person name="Perez M."/>
            <person name="Aroh O."/>
            <person name="Sun Y."/>
            <person name="Lan Y."/>
            <person name="Juniper S.K."/>
            <person name="Young C.R."/>
            <person name="Angers B."/>
            <person name="Qian P.Y."/>
        </authorList>
    </citation>
    <scope>NUCLEOTIDE SEQUENCE</scope>
    <source>
        <strain evidence="11">R07B-5</strain>
    </source>
</reference>
<keyword evidence="7" id="KW-0539">Nucleus</keyword>
<dbReference type="GO" id="GO:0097504">
    <property type="term" value="C:Gemini of Cajal bodies"/>
    <property type="evidence" value="ECO:0007669"/>
    <property type="project" value="UniProtKB-SubCell"/>
</dbReference>
<evidence type="ECO:0000256" key="2">
    <source>
        <dbReference type="ARBA" id="ARBA00004408"/>
    </source>
</evidence>
<keyword evidence="5" id="KW-0507">mRNA processing</keyword>
<evidence type="ECO:0000256" key="9">
    <source>
        <dbReference type="SAM" id="MobiDB-lite"/>
    </source>
</evidence>
<dbReference type="GO" id="GO:0003723">
    <property type="term" value="F:RNA binding"/>
    <property type="evidence" value="ECO:0007669"/>
    <property type="project" value="InterPro"/>
</dbReference>
<comment type="similarity">
    <text evidence="3">Belongs to the SMN family.</text>
</comment>
<dbReference type="Gene3D" id="3.40.190.10">
    <property type="entry name" value="Periplasmic binding protein-like II"/>
    <property type="match status" value="1"/>
</dbReference>
<feature type="region of interest" description="Disordered" evidence="9">
    <location>
        <begin position="136"/>
        <end position="202"/>
    </location>
</feature>
<evidence type="ECO:0000256" key="6">
    <source>
        <dbReference type="ARBA" id="ARBA00023187"/>
    </source>
</evidence>
<dbReference type="CDD" id="cd22852">
    <property type="entry name" value="SMN_C"/>
    <property type="match status" value="1"/>
</dbReference>
<dbReference type="SUPFAM" id="SSF63748">
    <property type="entry name" value="Tudor/PWWP/MBT"/>
    <property type="match status" value="1"/>
</dbReference>
<gene>
    <name evidence="11" type="ORF">NP493_692g07004</name>
</gene>
<dbReference type="SMART" id="SM00333">
    <property type="entry name" value="TUDOR"/>
    <property type="match status" value="1"/>
</dbReference>
<dbReference type="PANTHER" id="PTHR39267:SF1">
    <property type="entry name" value="SURVIVAL MOTOR NEURON PROTEIN"/>
    <property type="match status" value="1"/>
</dbReference>
<comment type="caution">
    <text evidence="11">The sequence shown here is derived from an EMBL/GenBank/DDBJ whole genome shotgun (WGS) entry which is preliminary data.</text>
</comment>
<evidence type="ECO:0000259" key="10">
    <source>
        <dbReference type="PROSITE" id="PS50304"/>
    </source>
</evidence>
<dbReference type="InterPro" id="IPR002999">
    <property type="entry name" value="Tudor"/>
</dbReference>
<comment type="subcellular location">
    <subcellularLocation>
        <location evidence="1">Cytoplasm</location>
        <location evidence="1">Myofibril</location>
        <location evidence="1">Sarcomere</location>
        <location evidence="1">Z line</location>
    </subcellularLocation>
    <subcellularLocation>
        <location evidence="2">Nucleus</location>
        <location evidence="2">Cajal body</location>
    </subcellularLocation>
    <subcellularLocation>
        <location evidence="8">Nucleus</location>
        <location evidence="8">Gem</location>
    </subcellularLocation>
</comment>